<evidence type="ECO:0000313" key="2">
    <source>
        <dbReference type="EMBL" id="KAJ6221714.1"/>
    </source>
</evidence>
<dbReference type="PROSITE" id="PS50181">
    <property type="entry name" value="FBOX"/>
    <property type="match status" value="1"/>
</dbReference>
<gene>
    <name evidence="2" type="ORF">RDWZM_000259</name>
</gene>
<sequence>MTDQSDALHQHLQLQLVIQPQTPKHYRHHYHSRHGSGNWEMVPSSILESIIAMQDDLTLLLNCMLVCKKWYFALNDERSEIWRIMATRKLSKSVVKSNVLSSLSGYKGKLRACKIKSCQQGNRFMGACLHTYLERDFSIVEELLKRPPYGENGHILIEENEFDSMCQQLLSMKDCYEQSMSTCISYVQYSHMKRIIRSLRFTYNSFCSNETFNVKNLIEGGYCLEYVRLKKSPCSLPKSELYRLPLNYTYDFDMNQIQSVEPKHRWPYTINGMLRFEIGRDICPYLQEFNSCMRPFIHEHCRESSHIIWNHTMTNILNIWCTNSTSSSWTSLWIIMLIIHVIILIKS</sequence>
<proteinExistence type="predicted"/>
<accession>A0A9Q0MA14</accession>
<reference evidence="2" key="1">
    <citation type="submission" date="2022-12" db="EMBL/GenBank/DDBJ databases">
        <title>Genome assemblies of Blomia tropicalis.</title>
        <authorList>
            <person name="Cui Y."/>
        </authorList>
    </citation>
    <scope>NUCLEOTIDE SEQUENCE</scope>
    <source>
        <tissue evidence="2">Adult mites</tissue>
    </source>
</reference>
<dbReference type="EMBL" id="JAPWDV010000001">
    <property type="protein sequence ID" value="KAJ6221714.1"/>
    <property type="molecule type" value="Genomic_DNA"/>
</dbReference>
<comment type="caution">
    <text evidence="2">The sequence shown here is derived from an EMBL/GenBank/DDBJ whole genome shotgun (WGS) entry which is preliminary data.</text>
</comment>
<organism evidence="2 3">
    <name type="scientific">Blomia tropicalis</name>
    <name type="common">Mite</name>
    <dbReference type="NCBI Taxonomy" id="40697"/>
    <lineage>
        <taxon>Eukaryota</taxon>
        <taxon>Metazoa</taxon>
        <taxon>Ecdysozoa</taxon>
        <taxon>Arthropoda</taxon>
        <taxon>Chelicerata</taxon>
        <taxon>Arachnida</taxon>
        <taxon>Acari</taxon>
        <taxon>Acariformes</taxon>
        <taxon>Sarcoptiformes</taxon>
        <taxon>Astigmata</taxon>
        <taxon>Glycyphagoidea</taxon>
        <taxon>Echimyopodidae</taxon>
        <taxon>Blomia</taxon>
    </lineage>
</organism>
<dbReference type="AlphaFoldDB" id="A0A9Q0MA14"/>
<dbReference type="Proteomes" id="UP001142055">
    <property type="component" value="Chromosome 1"/>
</dbReference>
<protein>
    <recommendedName>
        <fullName evidence="1">F-box domain-containing protein</fullName>
    </recommendedName>
</protein>
<evidence type="ECO:0000313" key="3">
    <source>
        <dbReference type="Proteomes" id="UP001142055"/>
    </source>
</evidence>
<name>A0A9Q0MA14_BLOTA</name>
<evidence type="ECO:0000259" key="1">
    <source>
        <dbReference type="PROSITE" id="PS50181"/>
    </source>
</evidence>
<dbReference type="InterPro" id="IPR036047">
    <property type="entry name" value="F-box-like_dom_sf"/>
</dbReference>
<dbReference type="InterPro" id="IPR001810">
    <property type="entry name" value="F-box_dom"/>
</dbReference>
<dbReference type="SUPFAM" id="SSF81383">
    <property type="entry name" value="F-box domain"/>
    <property type="match status" value="1"/>
</dbReference>
<keyword evidence="3" id="KW-1185">Reference proteome</keyword>
<feature type="domain" description="F-box" evidence="1">
    <location>
        <begin position="36"/>
        <end position="85"/>
    </location>
</feature>